<dbReference type="Proteomes" id="UP000323221">
    <property type="component" value="Unassembled WGS sequence"/>
</dbReference>
<reference evidence="1 2" key="1">
    <citation type="submission" date="2019-08" db="EMBL/GenBank/DDBJ databases">
        <title>Agrococcus lahaulensis sp. nov., isolated from a cold desert of the Indian Himalayas.</title>
        <authorList>
            <person name="Qu J.H."/>
        </authorList>
    </citation>
    <scope>NUCLEOTIDE SEQUENCE [LARGE SCALE GENOMIC DNA]</scope>
    <source>
        <strain evidence="1 2">NS18</strain>
    </source>
</reference>
<comment type="caution">
    <text evidence="1">The sequence shown here is derived from an EMBL/GenBank/DDBJ whole genome shotgun (WGS) entry which is preliminary data.</text>
</comment>
<protein>
    <submittedName>
        <fullName evidence="1">Uncharacterized protein</fullName>
    </submittedName>
</protein>
<sequence length="80" mass="8769">MNITTRLAADLLPGNSFIYRASPQAEPAVVEVVRTETLHRTGRVRVWAYRQRASRSLMTPFIAGTYGPGATVEVPDGARP</sequence>
<accession>A0A5M8QJL1</accession>
<keyword evidence="2" id="KW-1185">Reference proteome</keyword>
<gene>
    <name evidence="1" type="ORF">FQ330_03945</name>
</gene>
<proteinExistence type="predicted"/>
<evidence type="ECO:0000313" key="1">
    <source>
        <dbReference type="EMBL" id="KAA6434926.1"/>
    </source>
</evidence>
<evidence type="ECO:0000313" key="2">
    <source>
        <dbReference type="Proteomes" id="UP000323221"/>
    </source>
</evidence>
<dbReference type="AlphaFoldDB" id="A0A5M8QJL1"/>
<organism evidence="1 2">
    <name type="scientific">Agrococcus sediminis</name>
    <dbReference type="NCBI Taxonomy" id="2599924"/>
    <lineage>
        <taxon>Bacteria</taxon>
        <taxon>Bacillati</taxon>
        <taxon>Actinomycetota</taxon>
        <taxon>Actinomycetes</taxon>
        <taxon>Micrococcales</taxon>
        <taxon>Microbacteriaceae</taxon>
        <taxon>Agrococcus</taxon>
    </lineage>
</organism>
<dbReference type="RefSeq" id="WP_146355453.1">
    <property type="nucleotide sequence ID" value="NZ_VOIR01000012.1"/>
</dbReference>
<name>A0A5M8QJL1_9MICO</name>
<dbReference type="EMBL" id="VOIR01000012">
    <property type="protein sequence ID" value="KAA6434926.1"/>
    <property type="molecule type" value="Genomic_DNA"/>
</dbReference>